<reference evidence="7" key="1">
    <citation type="journal article" date="2019" name="Int. J. Syst. Evol. Microbiol.">
        <title>The Global Catalogue of Microorganisms (GCM) 10K type strain sequencing project: providing services to taxonomists for standard genome sequencing and annotation.</title>
        <authorList>
            <consortium name="The Broad Institute Genomics Platform"/>
            <consortium name="The Broad Institute Genome Sequencing Center for Infectious Disease"/>
            <person name="Wu L."/>
            <person name="Ma J."/>
        </authorList>
    </citation>
    <scope>NUCLEOTIDE SEQUENCE [LARGE SCALE GENOMIC DNA]</scope>
    <source>
        <strain evidence="7">JCM 19015</strain>
    </source>
</reference>
<evidence type="ECO:0000313" key="7">
    <source>
        <dbReference type="Proteomes" id="UP001500121"/>
    </source>
</evidence>
<dbReference type="PRINTS" id="PR00455">
    <property type="entry name" value="HTHTETR"/>
</dbReference>
<gene>
    <name evidence="6" type="ORF">GCM10025783_32630</name>
</gene>
<accession>A0ABP8ZHB7</accession>
<dbReference type="EMBL" id="BAABLP010000010">
    <property type="protein sequence ID" value="GAA4756752.1"/>
    <property type="molecule type" value="Genomic_DNA"/>
</dbReference>
<evidence type="ECO:0000259" key="5">
    <source>
        <dbReference type="PROSITE" id="PS50977"/>
    </source>
</evidence>
<comment type="caution">
    <text evidence="6">The sequence shown here is derived from an EMBL/GenBank/DDBJ whole genome shotgun (WGS) entry which is preliminary data.</text>
</comment>
<dbReference type="RefSeq" id="WP_345482417.1">
    <property type="nucleotide sequence ID" value="NZ_BAABLP010000010.1"/>
</dbReference>
<evidence type="ECO:0000256" key="1">
    <source>
        <dbReference type="ARBA" id="ARBA00023015"/>
    </source>
</evidence>
<dbReference type="PANTHER" id="PTHR47506">
    <property type="entry name" value="TRANSCRIPTIONAL REGULATORY PROTEIN"/>
    <property type="match status" value="1"/>
</dbReference>
<evidence type="ECO:0000313" key="6">
    <source>
        <dbReference type="EMBL" id="GAA4756752.1"/>
    </source>
</evidence>
<keyword evidence="2 4" id="KW-0238">DNA-binding</keyword>
<dbReference type="InterPro" id="IPR036271">
    <property type="entry name" value="Tet_transcr_reg_TetR-rel_C_sf"/>
</dbReference>
<evidence type="ECO:0000256" key="2">
    <source>
        <dbReference type="ARBA" id="ARBA00023125"/>
    </source>
</evidence>
<keyword evidence="1" id="KW-0805">Transcription regulation</keyword>
<feature type="DNA-binding region" description="H-T-H motif" evidence="4">
    <location>
        <begin position="29"/>
        <end position="48"/>
    </location>
</feature>
<keyword evidence="7" id="KW-1185">Reference proteome</keyword>
<protein>
    <submittedName>
        <fullName evidence="6">TetR/AcrR family transcriptional regulator</fullName>
    </submittedName>
</protein>
<sequence length="209" mass="22067">MPRPRMFDEADVIDRARRTFAETGFAGTSLDDLLEATGLARQSLYNAFGGKKELFMRAFLSDTASAVDAVTTVMRSAEDPIARIRTKLVSTAVEHGAAKAPASLFLRAAVELSGSDPEVASTVTTAFDSIRADYTACIADAQQAGEIEVDADAEALGTYFCAVIEGMSTLGRAGVARATLLQMGLTSLAAVPITPLGHERLGTEDGDWT</sequence>
<dbReference type="SUPFAM" id="SSF48498">
    <property type="entry name" value="Tetracyclin repressor-like, C-terminal domain"/>
    <property type="match status" value="1"/>
</dbReference>
<feature type="domain" description="HTH tetR-type" evidence="5">
    <location>
        <begin position="6"/>
        <end position="66"/>
    </location>
</feature>
<organism evidence="6 7">
    <name type="scientific">Amnibacterium soli</name>
    <dbReference type="NCBI Taxonomy" id="1282736"/>
    <lineage>
        <taxon>Bacteria</taxon>
        <taxon>Bacillati</taxon>
        <taxon>Actinomycetota</taxon>
        <taxon>Actinomycetes</taxon>
        <taxon>Micrococcales</taxon>
        <taxon>Microbacteriaceae</taxon>
        <taxon>Amnibacterium</taxon>
    </lineage>
</organism>
<evidence type="ECO:0000256" key="3">
    <source>
        <dbReference type="ARBA" id="ARBA00023163"/>
    </source>
</evidence>
<evidence type="ECO:0000256" key="4">
    <source>
        <dbReference type="PROSITE-ProRule" id="PRU00335"/>
    </source>
</evidence>
<keyword evidence="3" id="KW-0804">Transcription</keyword>
<dbReference type="PANTHER" id="PTHR47506:SF10">
    <property type="entry name" value="TRANSCRIPTIONAL REGULATORY PROTEIN"/>
    <property type="match status" value="1"/>
</dbReference>
<dbReference type="InterPro" id="IPR011075">
    <property type="entry name" value="TetR_C"/>
</dbReference>
<dbReference type="InterPro" id="IPR009057">
    <property type="entry name" value="Homeodomain-like_sf"/>
</dbReference>
<dbReference type="Pfam" id="PF00440">
    <property type="entry name" value="TetR_N"/>
    <property type="match status" value="1"/>
</dbReference>
<dbReference type="InterPro" id="IPR001647">
    <property type="entry name" value="HTH_TetR"/>
</dbReference>
<dbReference type="Gene3D" id="1.10.357.10">
    <property type="entry name" value="Tetracycline Repressor, domain 2"/>
    <property type="match status" value="1"/>
</dbReference>
<dbReference type="Proteomes" id="UP001500121">
    <property type="component" value="Unassembled WGS sequence"/>
</dbReference>
<dbReference type="SUPFAM" id="SSF46689">
    <property type="entry name" value="Homeodomain-like"/>
    <property type="match status" value="1"/>
</dbReference>
<name>A0ABP8ZHB7_9MICO</name>
<dbReference type="Gene3D" id="1.10.10.60">
    <property type="entry name" value="Homeodomain-like"/>
    <property type="match status" value="1"/>
</dbReference>
<dbReference type="Pfam" id="PF16925">
    <property type="entry name" value="TetR_C_13"/>
    <property type="match status" value="1"/>
</dbReference>
<dbReference type="PROSITE" id="PS50977">
    <property type="entry name" value="HTH_TETR_2"/>
    <property type="match status" value="1"/>
</dbReference>
<proteinExistence type="predicted"/>